<dbReference type="Pfam" id="PF00392">
    <property type="entry name" value="GntR"/>
    <property type="match status" value="1"/>
</dbReference>
<dbReference type="GO" id="GO:0003677">
    <property type="term" value="F:DNA binding"/>
    <property type="evidence" value="ECO:0007669"/>
    <property type="project" value="UniProtKB-KW"/>
</dbReference>
<dbReference type="InterPro" id="IPR028978">
    <property type="entry name" value="Chorismate_lyase_/UTRA_dom_sf"/>
</dbReference>
<name>A0A2P8DLW7_9ACTN</name>
<evidence type="ECO:0000313" key="6">
    <source>
        <dbReference type="Proteomes" id="UP000240542"/>
    </source>
</evidence>
<accession>A0A2P8DLW7</accession>
<dbReference type="Gene3D" id="3.40.1410.10">
    <property type="entry name" value="Chorismate lyase-like"/>
    <property type="match status" value="1"/>
</dbReference>
<protein>
    <submittedName>
        <fullName evidence="5">GntR family transcriptional regulator</fullName>
    </submittedName>
</protein>
<reference evidence="5 6" key="1">
    <citation type="submission" date="2018-03" db="EMBL/GenBank/DDBJ databases">
        <title>Genomic Encyclopedia of Archaeal and Bacterial Type Strains, Phase II (KMG-II): from individual species to whole genera.</title>
        <authorList>
            <person name="Goeker M."/>
        </authorList>
    </citation>
    <scope>NUCLEOTIDE SEQUENCE [LARGE SCALE GENOMIC DNA]</scope>
    <source>
        <strain evidence="5 6">DSM 45312</strain>
    </source>
</reference>
<dbReference type="PRINTS" id="PR00035">
    <property type="entry name" value="HTHGNTR"/>
</dbReference>
<feature type="domain" description="HTH gntR-type" evidence="4">
    <location>
        <begin position="11"/>
        <end position="79"/>
    </location>
</feature>
<evidence type="ECO:0000256" key="3">
    <source>
        <dbReference type="ARBA" id="ARBA00023163"/>
    </source>
</evidence>
<keyword evidence="6" id="KW-1185">Reference proteome</keyword>
<dbReference type="EMBL" id="PYGA01000006">
    <property type="protein sequence ID" value="PSK98181.1"/>
    <property type="molecule type" value="Genomic_DNA"/>
</dbReference>
<dbReference type="PROSITE" id="PS50949">
    <property type="entry name" value="HTH_GNTR"/>
    <property type="match status" value="1"/>
</dbReference>
<dbReference type="SUPFAM" id="SSF64288">
    <property type="entry name" value="Chorismate lyase-like"/>
    <property type="match status" value="1"/>
</dbReference>
<dbReference type="Proteomes" id="UP000240542">
    <property type="component" value="Unassembled WGS sequence"/>
</dbReference>
<dbReference type="InterPro" id="IPR000524">
    <property type="entry name" value="Tscrpt_reg_HTH_GntR"/>
</dbReference>
<dbReference type="AlphaFoldDB" id="A0A2P8DLW7"/>
<evidence type="ECO:0000259" key="4">
    <source>
        <dbReference type="PROSITE" id="PS50949"/>
    </source>
</evidence>
<dbReference type="OrthoDB" id="120836at2"/>
<dbReference type="SMART" id="SM00345">
    <property type="entry name" value="HTH_GNTR"/>
    <property type="match status" value="1"/>
</dbReference>
<organism evidence="5 6">
    <name type="scientific">Murinocardiopsis flavida</name>
    <dbReference type="NCBI Taxonomy" id="645275"/>
    <lineage>
        <taxon>Bacteria</taxon>
        <taxon>Bacillati</taxon>
        <taxon>Actinomycetota</taxon>
        <taxon>Actinomycetes</taxon>
        <taxon>Streptosporangiales</taxon>
        <taxon>Nocardiopsidaceae</taxon>
        <taxon>Murinocardiopsis</taxon>
    </lineage>
</organism>
<keyword evidence="3" id="KW-0804">Transcription</keyword>
<gene>
    <name evidence="5" type="ORF">CLV63_106229</name>
</gene>
<dbReference type="GO" id="GO:0003700">
    <property type="term" value="F:DNA-binding transcription factor activity"/>
    <property type="evidence" value="ECO:0007669"/>
    <property type="project" value="InterPro"/>
</dbReference>
<keyword evidence="1" id="KW-0805">Transcription regulation</keyword>
<dbReference type="SMART" id="SM00866">
    <property type="entry name" value="UTRA"/>
    <property type="match status" value="1"/>
</dbReference>
<keyword evidence="2" id="KW-0238">DNA-binding</keyword>
<dbReference type="InterPro" id="IPR050679">
    <property type="entry name" value="Bact_HTH_transcr_reg"/>
</dbReference>
<proteinExistence type="predicted"/>
<dbReference type="InterPro" id="IPR011663">
    <property type="entry name" value="UTRA"/>
</dbReference>
<dbReference type="GO" id="GO:0045892">
    <property type="term" value="P:negative regulation of DNA-templated transcription"/>
    <property type="evidence" value="ECO:0007669"/>
    <property type="project" value="TreeGrafter"/>
</dbReference>
<dbReference type="CDD" id="cd07377">
    <property type="entry name" value="WHTH_GntR"/>
    <property type="match status" value="1"/>
</dbReference>
<evidence type="ECO:0000313" key="5">
    <source>
        <dbReference type="EMBL" id="PSK98181.1"/>
    </source>
</evidence>
<dbReference type="PANTHER" id="PTHR44846">
    <property type="entry name" value="MANNOSYL-D-GLYCERATE TRANSPORT/METABOLISM SYSTEM REPRESSOR MNGR-RELATED"/>
    <property type="match status" value="1"/>
</dbReference>
<comment type="caution">
    <text evidence="5">The sequence shown here is derived from an EMBL/GenBank/DDBJ whole genome shotgun (WGS) entry which is preliminary data.</text>
</comment>
<dbReference type="InterPro" id="IPR036390">
    <property type="entry name" value="WH_DNA-bd_sf"/>
</dbReference>
<evidence type="ECO:0000256" key="2">
    <source>
        <dbReference type="ARBA" id="ARBA00023125"/>
    </source>
</evidence>
<dbReference type="PANTHER" id="PTHR44846:SF17">
    <property type="entry name" value="GNTR-FAMILY TRANSCRIPTIONAL REGULATOR"/>
    <property type="match status" value="1"/>
</dbReference>
<dbReference type="SUPFAM" id="SSF46785">
    <property type="entry name" value="Winged helix' DNA-binding domain"/>
    <property type="match status" value="1"/>
</dbReference>
<evidence type="ECO:0000256" key="1">
    <source>
        <dbReference type="ARBA" id="ARBA00023015"/>
    </source>
</evidence>
<dbReference type="Pfam" id="PF07702">
    <property type="entry name" value="UTRA"/>
    <property type="match status" value="1"/>
</dbReference>
<dbReference type="InterPro" id="IPR036388">
    <property type="entry name" value="WH-like_DNA-bd_sf"/>
</dbReference>
<sequence>MPTSEDGQGSTPVYRTIAAALRAAIASGDLADGDRIPGENALMKRYGVARATARQALSMLINEGIVTAVRGSGVYVRSFKPLRRHGPNRLSRELWGAGRAIWQADTADRGYTTDRIRIATADPPGHVARALALADSDRVLLRSRRYSLDGRPVQLATSFLPAAIAAGTRIAEDDTGPGGIYARLAEMGHPPAHFTEEIRVRMPAPEEAEALDLGPGVPVLAVVRTALTADHDPVEVNEMTLDGSAYVLQYDFDA</sequence>
<dbReference type="RefSeq" id="WP_106582902.1">
    <property type="nucleotide sequence ID" value="NZ_PYGA01000006.1"/>
</dbReference>
<dbReference type="Gene3D" id="1.10.10.10">
    <property type="entry name" value="Winged helix-like DNA-binding domain superfamily/Winged helix DNA-binding domain"/>
    <property type="match status" value="1"/>
</dbReference>